<evidence type="ECO:0000313" key="3">
    <source>
        <dbReference type="Proteomes" id="UP000517916"/>
    </source>
</evidence>
<dbReference type="Proteomes" id="UP000517916">
    <property type="component" value="Unassembled WGS sequence"/>
</dbReference>
<proteinExistence type="predicted"/>
<name>A0ABR6BBN2_9PSEU</name>
<comment type="caution">
    <text evidence="2">The sequence shown here is derived from an EMBL/GenBank/DDBJ whole genome shotgun (WGS) entry which is preliminary data.</text>
</comment>
<organism evidence="2 3">
    <name type="scientific">Kutzneria viridogrisea</name>
    <dbReference type="NCBI Taxonomy" id="47990"/>
    <lineage>
        <taxon>Bacteria</taxon>
        <taxon>Bacillati</taxon>
        <taxon>Actinomycetota</taxon>
        <taxon>Actinomycetes</taxon>
        <taxon>Pseudonocardiales</taxon>
        <taxon>Pseudonocardiaceae</taxon>
        <taxon>Kutzneria</taxon>
    </lineage>
</organism>
<sequence length="63" mass="6802">MAYAVDRVEATVSTTAGGYRVVQALPPDPAGNRAQRRAARRRQGKRSRNTGQARNDTSSNESA</sequence>
<gene>
    <name evidence="2" type="ORF">BC739_001176</name>
</gene>
<keyword evidence="3" id="KW-1185">Reference proteome</keyword>
<evidence type="ECO:0000256" key="1">
    <source>
        <dbReference type="SAM" id="MobiDB-lite"/>
    </source>
</evidence>
<feature type="region of interest" description="Disordered" evidence="1">
    <location>
        <begin position="12"/>
        <end position="63"/>
    </location>
</feature>
<evidence type="ECO:0000313" key="2">
    <source>
        <dbReference type="EMBL" id="MBA8923979.1"/>
    </source>
</evidence>
<feature type="compositionally biased region" description="Basic residues" evidence="1">
    <location>
        <begin position="34"/>
        <end position="48"/>
    </location>
</feature>
<dbReference type="RefSeq" id="WP_182836494.1">
    <property type="nucleotide sequence ID" value="NZ_BAAABQ010000065.1"/>
</dbReference>
<accession>A0ABR6BBN2</accession>
<reference evidence="2 3" key="1">
    <citation type="submission" date="2020-08" db="EMBL/GenBank/DDBJ databases">
        <title>Genomic Encyclopedia of Archaeal and Bacterial Type Strains, Phase II (KMG-II): from individual species to whole genera.</title>
        <authorList>
            <person name="Goeker M."/>
        </authorList>
    </citation>
    <scope>NUCLEOTIDE SEQUENCE [LARGE SCALE GENOMIC DNA]</scope>
    <source>
        <strain evidence="2 3">DSM 43850</strain>
    </source>
</reference>
<feature type="compositionally biased region" description="Polar residues" evidence="1">
    <location>
        <begin position="50"/>
        <end position="63"/>
    </location>
</feature>
<protein>
    <submittedName>
        <fullName evidence="2">Uncharacterized protein</fullName>
    </submittedName>
</protein>
<dbReference type="EMBL" id="JACJID010000001">
    <property type="protein sequence ID" value="MBA8923979.1"/>
    <property type="molecule type" value="Genomic_DNA"/>
</dbReference>